<dbReference type="InterPro" id="IPR036942">
    <property type="entry name" value="Beta-barrel_TonB_sf"/>
</dbReference>
<comment type="subcellular location">
    <subcellularLocation>
        <location evidence="1">Cell outer membrane</location>
    </subcellularLocation>
</comment>
<evidence type="ECO:0000313" key="5">
    <source>
        <dbReference type="EMBL" id="RAJ05088.1"/>
    </source>
</evidence>
<feature type="signal peptide" evidence="4">
    <location>
        <begin position="1"/>
        <end position="27"/>
    </location>
</feature>
<dbReference type="Gene3D" id="2.40.170.20">
    <property type="entry name" value="TonB-dependent receptor, beta-barrel domain"/>
    <property type="match status" value="1"/>
</dbReference>
<keyword evidence="2" id="KW-0472">Membrane</keyword>
<evidence type="ECO:0000313" key="6">
    <source>
        <dbReference type="Proteomes" id="UP000249547"/>
    </source>
</evidence>
<reference evidence="5 6" key="1">
    <citation type="submission" date="2018-06" db="EMBL/GenBank/DDBJ databases">
        <title>Genomic Encyclopedia of Archaeal and Bacterial Type Strains, Phase II (KMG-II): from individual species to whole genera.</title>
        <authorList>
            <person name="Goeker M."/>
        </authorList>
    </citation>
    <scope>NUCLEOTIDE SEQUENCE [LARGE SCALE GENOMIC DNA]</scope>
    <source>
        <strain evidence="5 6">DSM 23857</strain>
    </source>
</reference>
<feature type="chain" id="PRO_5016460394" evidence="4">
    <location>
        <begin position="28"/>
        <end position="545"/>
    </location>
</feature>
<name>A0A327QM36_9BACT</name>
<evidence type="ECO:0000256" key="4">
    <source>
        <dbReference type="SAM" id="SignalP"/>
    </source>
</evidence>
<comment type="caution">
    <text evidence="5">The sequence shown here is derived from an EMBL/GenBank/DDBJ whole genome shotgun (WGS) entry which is preliminary data.</text>
</comment>
<dbReference type="SUPFAM" id="SSF56935">
    <property type="entry name" value="Porins"/>
    <property type="match status" value="1"/>
</dbReference>
<accession>A0A327QM36</accession>
<evidence type="ECO:0000256" key="2">
    <source>
        <dbReference type="ARBA" id="ARBA00023136"/>
    </source>
</evidence>
<keyword evidence="6" id="KW-1185">Reference proteome</keyword>
<dbReference type="Proteomes" id="UP000249547">
    <property type="component" value="Unassembled WGS sequence"/>
</dbReference>
<evidence type="ECO:0000256" key="1">
    <source>
        <dbReference type="ARBA" id="ARBA00004442"/>
    </source>
</evidence>
<keyword evidence="3" id="KW-0998">Cell outer membrane</keyword>
<proteinExistence type="predicted"/>
<organism evidence="5 6">
    <name type="scientific">Chitinophaga skermanii</name>
    <dbReference type="NCBI Taxonomy" id="331697"/>
    <lineage>
        <taxon>Bacteria</taxon>
        <taxon>Pseudomonadati</taxon>
        <taxon>Bacteroidota</taxon>
        <taxon>Chitinophagia</taxon>
        <taxon>Chitinophagales</taxon>
        <taxon>Chitinophagaceae</taxon>
        <taxon>Chitinophaga</taxon>
    </lineage>
</organism>
<gene>
    <name evidence="5" type="ORF">LX64_02242</name>
</gene>
<protein>
    <submittedName>
        <fullName evidence="5">Uncharacterized protein</fullName>
    </submittedName>
</protein>
<evidence type="ECO:0000256" key="3">
    <source>
        <dbReference type="ARBA" id="ARBA00023237"/>
    </source>
</evidence>
<dbReference type="AlphaFoldDB" id="A0A327QM36"/>
<dbReference type="GO" id="GO:0009279">
    <property type="term" value="C:cell outer membrane"/>
    <property type="evidence" value="ECO:0007669"/>
    <property type="project" value="UniProtKB-SubCell"/>
</dbReference>
<keyword evidence="4" id="KW-0732">Signal</keyword>
<dbReference type="EMBL" id="QLLL01000004">
    <property type="protein sequence ID" value="RAJ05088.1"/>
    <property type="molecule type" value="Genomic_DNA"/>
</dbReference>
<sequence length="545" mass="61503">MHRTIKYTSKIFIAAAAGLFIQQSAKAQDTLKEATIDIITNYQPKLRDAAKLNLTASLPATDSSRSKMNYNIPALNLNFMYQPVPLKPLALGKDSLNALQNNFIKVGYGNLSTPLIQAGVGSGRNDQYNLGLFFNYTGSKGDIQYQDYSTMNILGSGTYFAEKFEVDGRVGFNRNRVNYYGYDHTLIDLKEEDVKQVFSEVFAKVGLRNRPADPKGFKINPNVEFIAFKDSYKRQENTFVANIPVSKEIFDDIHVKVSGVFDLSAYKMDGGETINNNVSSVRPAVEITKPSFYLRVGVNPTWTNKETYILPDITNDIHIAEKKLILSSGWVNYINKNNFRNLANMNPFIADYPNTILNTKVQEIYTGIKGTLGSHFNYNTKIGVINYKNMPLFVNDATDPKKFAIRNEASLKATQIHGEIGYIDEEKFQVRLGATYFDYGKQETELKPYGLVPLNANLNIQYTIAKKLQLKADLFAFGGNYYVIQPNDFNKTDGAFDMNLGASYDITKNFGLWFNANNLFNSKYQRWNGYQSYGVNVLGGLMIKF</sequence>